<dbReference type="InterPro" id="IPR014710">
    <property type="entry name" value="RmlC-like_jellyroll"/>
</dbReference>
<dbReference type="GO" id="GO:0016042">
    <property type="term" value="P:lipid catabolic process"/>
    <property type="evidence" value="ECO:0007669"/>
    <property type="project" value="UniProtKB-UniRule"/>
</dbReference>
<dbReference type="GO" id="GO:0004622">
    <property type="term" value="F:phosphatidylcholine lysophospholipase activity"/>
    <property type="evidence" value="ECO:0007669"/>
    <property type="project" value="UniProtKB-ARBA"/>
</dbReference>
<dbReference type="SUPFAM" id="SSF51206">
    <property type="entry name" value="cAMP-binding domain-like"/>
    <property type="match status" value="1"/>
</dbReference>
<evidence type="ECO:0000313" key="9">
    <source>
        <dbReference type="Proteomes" id="UP000245133"/>
    </source>
</evidence>
<evidence type="ECO:0000256" key="2">
    <source>
        <dbReference type="ARBA" id="ARBA00022801"/>
    </source>
</evidence>
<dbReference type="PANTHER" id="PTHR14226:SF76">
    <property type="entry name" value="NTE FAMILY PROTEIN RSSA"/>
    <property type="match status" value="1"/>
</dbReference>
<feature type="active site" description="Nucleophile" evidence="5">
    <location>
        <position position="344"/>
    </location>
</feature>
<proteinExistence type="inferred from homology"/>
<name>A0A2P2DWN4_9LEPT</name>
<keyword evidence="2 5" id="KW-0378">Hydrolase</keyword>
<dbReference type="EMBL" id="BFBB01000002">
    <property type="protein sequence ID" value="GBF49026.1"/>
    <property type="molecule type" value="Genomic_DNA"/>
</dbReference>
<dbReference type="PROSITE" id="PS50042">
    <property type="entry name" value="CNMP_BINDING_3"/>
    <property type="match status" value="1"/>
</dbReference>
<gene>
    <name evidence="8" type="ORF">LPTSP4_05350</name>
</gene>
<comment type="caution">
    <text evidence="5">Lacks conserved residue(s) required for the propagation of feature annotation.</text>
</comment>
<reference evidence="8 9" key="1">
    <citation type="submission" date="2018-02" db="EMBL/GenBank/DDBJ databases">
        <title>Novel Leptospira species isolated from soil and water in Japan.</title>
        <authorList>
            <person name="Nakao R."/>
            <person name="Masuzawa T."/>
        </authorList>
    </citation>
    <scope>NUCLEOTIDE SEQUENCE [LARGE SCALE GENOMIC DNA]</scope>
    <source>
        <strain evidence="8 9">YH101</strain>
    </source>
</reference>
<dbReference type="Pfam" id="PF01734">
    <property type="entry name" value="Patatin"/>
    <property type="match status" value="1"/>
</dbReference>
<feature type="active site" description="Proton acceptor" evidence="5">
    <location>
        <position position="461"/>
    </location>
</feature>
<feature type="short sequence motif" description="GXSXG" evidence="5">
    <location>
        <begin position="342"/>
        <end position="346"/>
    </location>
</feature>
<dbReference type="InterPro" id="IPR050301">
    <property type="entry name" value="NTE"/>
</dbReference>
<comment type="caution">
    <text evidence="8">The sequence shown here is derived from an EMBL/GenBank/DDBJ whole genome shotgun (WGS) entry which is preliminary data.</text>
</comment>
<evidence type="ECO:0000313" key="8">
    <source>
        <dbReference type="EMBL" id="GBF49026.1"/>
    </source>
</evidence>
<sequence>MKDLYGKVHLVSSLPLFRGLKRKELVWIAESVQIVEAKRDSILFKRGERKPNLYLILSGSVLVYLPSKEEERREELQILKKGEYFGIHSLLTGEEQTHSILTLSESRFLVLEQKDFQELIRKIPSLSVSFSKLLTKSLRNELLGHREYFKNSVYCFVHSERETLEDFSSKLAESIERESGKSVVILRFNQRPNSEPEKSPILKFYRFRDPEKIMETLGRHYPSHPFIFLDIFPEDPIEVKQTLIEEADHIECLSSKDLLDPKDELSFIPEEILSNTNLYSTINIEKLQNQDKYSLFLTRKAREISGVQVGIALGGGAALGLAQIGIMKVFEEENLQLDMISGTSIGAIIGAFWASGLGYKGILPLLAEIDSIFKMFKLVDLSFPGQGLLHGKQVRNLLERYLGDVSFEDLSIKLRLISCDITSRKEVVLSEGKVLDAVMASISIPGVFSPQAQENGKVYVDGGIVNPLPVSPLKAEGVEKIIAVNSMPSSRDEMKTNKLANLNVLDIIVNSLYSLQYRIGKYSAQDADVYLNPILANSNWFEFWRSKEFIEIGERVARESLTEIRKLFDPNEKV</sequence>
<dbReference type="CDD" id="cd07205">
    <property type="entry name" value="Pat_PNPLA6_PNPLA7_NTE1_like"/>
    <property type="match status" value="1"/>
</dbReference>
<evidence type="ECO:0000259" key="6">
    <source>
        <dbReference type="PROSITE" id="PS50042"/>
    </source>
</evidence>
<dbReference type="Gene3D" id="2.60.120.10">
    <property type="entry name" value="Jelly Rolls"/>
    <property type="match status" value="1"/>
</dbReference>
<dbReference type="SUPFAM" id="SSF52151">
    <property type="entry name" value="FabD/lysophospholipase-like"/>
    <property type="match status" value="1"/>
</dbReference>
<dbReference type="Gene3D" id="3.40.1090.10">
    <property type="entry name" value="Cytosolic phospholipase A2 catalytic domain"/>
    <property type="match status" value="2"/>
</dbReference>
<dbReference type="SMART" id="SM00100">
    <property type="entry name" value="cNMP"/>
    <property type="match status" value="1"/>
</dbReference>
<keyword evidence="9" id="KW-1185">Reference proteome</keyword>
<dbReference type="InterPro" id="IPR016035">
    <property type="entry name" value="Acyl_Trfase/lysoPLipase"/>
</dbReference>
<evidence type="ECO:0000256" key="3">
    <source>
        <dbReference type="ARBA" id="ARBA00022963"/>
    </source>
</evidence>
<dbReference type="RefSeq" id="WP_108973444.1">
    <property type="nucleotide sequence ID" value="NZ_BFBB01000002.1"/>
</dbReference>
<dbReference type="Pfam" id="PF00027">
    <property type="entry name" value="cNMP_binding"/>
    <property type="match status" value="1"/>
</dbReference>
<evidence type="ECO:0000256" key="5">
    <source>
        <dbReference type="PROSITE-ProRule" id="PRU01161"/>
    </source>
</evidence>
<feature type="short sequence motif" description="DGA/G" evidence="5">
    <location>
        <begin position="461"/>
        <end position="463"/>
    </location>
</feature>
<keyword evidence="3 5" id="KW-0442">Lipid degradation</keyword>
<comment type="similarity">
    <text evidence="1">Belongs to the NTE family.</text>
</comment>
<evidence type="ECO:0000256" key="1">
    <source>
        <dbReference type="ARBA" id="ARBA00006636"/>
    </source>
</evidence>
<dbReference type="PROSITE" id="PS51635">
    <property type="entry name" value="PNPLA"/>
    <property type="match status" value="1"/>
</dbReference>
<feature type="domain" description="Cyclic nucleotide-binding" evidence="6">
    <location>
        <begin position="16"/>
        <end position="120"/>
    </location>
</feature>
<evidence type="ECO:0000259" key="7">
    <source>
        <dbReference type="PROSITE" id="PS51635"/>
    </source>
</evidence>
<keyword evidence="4 5" id="KW-0443">Lipid metabolism</keyword>
<dbReference type="InterPro" id="IPR018490">
    <property type="entry name" value="cNMP-bd_dom_sf"/>
</dbReference>
<dbReference type="PANTHER" id="PTHR14226">
    <property type="entry name" value="NEUROPATHY TARGET ESTERASE/SWISS CHEESE D.MELANOGASTER"/>
    <property type="match status" value="1"/>
</dbReference>
<dbReference type="Proteomes" id="UP000245133">
    <property type="component" value="Unassembled WGS sequence"/>
</dbReference>
<protein>
    <submittedName>
        <fullName evidence="8">Esterase</fullName>
    </submittedName>
</protein>
<dbReference type="CDD" id="cd00038">
    <property type="entry name" value="CAP_ED"/>
    <property type="match status" value="1"/>
</dbReference>
<dbReference type="InterPro" id="IPR000595">
    <property type="entry name" value="cNMP-bd_dom"/>
</dbReference>
<accession>A0A2P2DWN4</accession>
<dbReference type="AlphaFoldDB" id="A0A2P2DWN4"/>
<evidence type="ECO:0000256" key="4">
    <source>
        <dbReference type="ARBA" id="ARBA00023098"/>
    </source>
</evidence>
<feature type="domain" description="PNPLA" evidence="7">
    <location>
        <begin position="311"/>
        <end position="474"/>
    </location>
</feature>
<dbReference type="InterPro" id="IPR002641">
    <property type="entry name" value="PNPLA_dom"/>
</dbReference>
<organism evidence="8 9">
    <name type="scientific">Leptospira ryugenii</name>
    <dbReference type="NCBI Taxonomy" id="1917863"/>
    <lineage>
        <taxon>Bacteria</taxon>
        <taxon>Pseudomonadati</taxon>
        <taxon>Spirochaetota</taxon>
        <taxon>Spirochaetia</taxon>
        <taxon>Leptospirales</taxon>
        <taxon>Leptospiraceae</taxon>
        <taxon>Leptospira</taxon>
    </lineage>
</organism>
<dbReference type="OrthoDB" id="9770965at2"/>